<evidence type="ECO:0000256" key="3">
    <source>
        <dbReference type="ARBA" id="ARBA00023004"/>
    </source>
</evidence>
<keyword evidence="3 4" id="KW-0408">Iron</keyword>
<dbReference type="GO" id="GO:0020037">
    <property type="term" value="F:heme binding"/>
    <property type="evidence" value="ECO:0007669"/>
    <property type="project" value="InterPro"/>
</dbReference>
<keyword evidence="5" id="KW-0732">Signal</keyword>
<keyword evidence="8" id="KW-1185">Reference proteome</keyword>
<dbReference type="Proteomes" id="UP000564885">
    <property type="component" value="Unassembled WGS sequence"/>
</dbReference>
<gene>
    <name evidence="7" type="ORF">HJG44_13520</name>
</gene>
<comment type="caution">
    <text evidence="7">The sequence shown here is derived from an EMBL/GenBank/DDBJ whole genome shotgun (WGS) entry which is preliminary data.</text>
</comment>
<dbReference type="InterPro" id="IPR036909">
    <property type="entry name" value="Cyt_c-like_dom_sf"/>
</dbReference>
<dbReference type="Pfam" id="PF06537">
    <property type="entry name" value="DHOR"/>
    <property type="match status" value="1"/>
</dbReference>
<name>A0A849IHK4_9HYPH</name>
<feature type="signal peptide" evidence="5">
    <location>
        <begin position="1"/>
        <end position="21"/>
    </location>
</feature>
<evidence type="ECO:0000256" key="5">
    <source>
        <dbReference type="SAM" id="SignalP"/>
    </source>
</evidence>
<evidence type="ECO:0000256" key="2">
    <source>
        <dbReference type="ARBA" id="ARBA00022723"/>
    </source>
</evidence>
<dbReference type="Gene3D" id="1.10.760.10">
    <property type="entry name" value="Cytochrome c-like domain"/>
    <property type="match status" value="1"/>
</dbReference>
<organism evidence="7 8">
    <name type="scientific">Enterovirga aerilata</name>
    <dbReference type="NCBI Taxonomy" id="2730920"/>
    <lineage>
        <taxon>Bacteria</taxon>
        <taxon>Pseudomonadati</taxon>
        <taxon>Pseudomonadota</taxon>
        <taxon>Alphaproteobacteria</taxon>
        <taxon>Hyphomicrobiales</taxon>
        <taxon>Methylobacteriaceae</taxon>
        <taxon>Enterovirga</taxon>
    </lineage>
</organism>
<evidence type="ECO:0000313" key="8">
    <source>
        <dbReference type="Proteomes" id="UP000564885"/>
    </source>
</evidence>
<accession>A0A849IHK4</accession>
<dbReference type="InterPro" id="IPR010538">
    <property type="entry name" value="DHOR"/>
</dbReference>
<evidence type="ECO:0000256" key="1">
    <source>
        <dbReference type="ARBA" id="ARBA00022617"/>
    </source>
</evidence>
<dbReference type="GO" id="GO:0009055">
    <property type="term" value="F:electron transfer activity"/>
    <property type="evidence" value="ECO:0007669"/>
    <property type="project" value="InterPro"/>
</dbReference>
<protein>
    <recommendedName>
        <fullName evidence="6">Cytochrome c domain-containing protein</fullName>
    </recommendedName>
</protein>
<reference evidence="7 8" key="1">
    <citation type="submission" date="2020-04" db="EMBL/GenBank/DDBJ databases">
        <title>Enterovirga sp. isolate from soil.</title>
        <authorList>
            <person name="Chea S."/>
            <person name="Kim D.-U."/>
        </authorList>
    </citation>
    <scope>NUCLEOTIDE SEQUENCE [LARGE SCALE GENOMIC DNA]</scope>
    <source>
        <strain evidence="7 8">DB1703</strain>
    </source>
</reference>
<keyword evidence="1 4" id="KW-0349">Heme</keyword>
<evidence type="ECO:0000256" key="4">
    <source>
        <dbReference type="PROSITE-ProRule" id="PRU00433"/>
    </source>
</evidence>
<dbReference type="GO" id="GO:0004130">
    <property type="term" value="F:cytochrome-c peroxidase activity"/>
    <property type="evidence" value="ECO:0007669"/>
    <property type="project" value="TreeGrafter"/>
</dbReference>
<feature type="chain" id="PRO_5032597846" description="Cytochrome c domain-containing protein" evidence="5">
    <location>
        <begin position="22"/>
        <end position="395"/>
    </location>
</feature>
<dbReference type="AlphaFoldDB" id="A0A849IHK4"/>
<evidence type="ECO:0000259" key="6">
    <source>
        <dbReference type="PROSITE" id="PS51007"/>
    </source>
</evidence>
<dbReference type="PROSITE" id="PS51007">
    <property type="entry name" value="CYTC"/>
    <property type="match status" value="2"/>
</dbReference>
<dbReference type="SUPFAM" id="SSF46626">
    <property type="entry name" value="Cytochrome c"/>
    <property type="match status" value="1"/>
</dbReference>
<evidence type="ECO:0000313" key="7">
    <source>
        <dbReference type="EMBL" id="NNM73403.1"/>
    </source>
</evidence>
<proteinExistence type="predicted"/>
<dbReference type="RefSeq" id="WP_171218857.1">
    <property type="nucleotide sequence ID" value="NZ_JABEPP010000003.1"/>
</dbReference>
<keyword evidence="2 4" id="KW-0479">Metal-binding</keyword>
<dbReference type="EMBL" id="JABEPP010000003">
    <property type="protein sequence ID" value="NNM73403.1"/>
    <property type="molecule type" value="Genomic_DNA"/>
</dbReference>
<dbReference type="PANTHER" id="PTHR30600">
    <property type="entry name" value="CYTOCHROME C PEROXIDASE-RELATED"/>
    <property type="match status" value="1"/>
</dbReference>
<feature type="domain" description="Cytochrome c" evidence="6">
    <location>
        <begin position="274"/>
        <end position="395"/>
    </location>
</feature>
<sequence>MRRALAAALLAVPIIGSAAFAAGDFEAAIGRALFRRAWVPAPSSTRGNDGLGPLHNARSCQACHGGLGRTPPRLDADGTVVGEQLVLRFSDADGRPDPVYGAQMQTRGLPGVPGEGFAVLAGGSYGPQGLTYGPLAPSTRAGARLAPPLLGLGGLEQIPEAAILAIAQEQARGGDGVRGRPNWTIGKDGARRLGRFGLKASAATLAEQVETAFALDLGMSTPGRDAAAGDCTPAQEACLSAPHGGQPDGPEITADLVRLLAGFLATRPAPAAPPADPDGAAVFRDAGCASCHRPALPSPGGPVAAYTDLLLHDLGPGLDGGATEPGVAPTEWRTAPLWGVSRTLAAGAGLLHDGRARTVAEAIDLHGGEGAAARARFRALPPADRERLLAFVSTL</sequence>
<dbReference type="PANTHER" id="PTHR30600:SF4">
    <property type="entry name" value="CYTOCHROME C DOMAIN-CONTAINING PROTEIN"/>
    <property type="match status" value="1"/>
</dbReference>
<dbReference type="GO" id="GO:0046872">
    <property type="term" value="F:metal ion binding"/>
    <property type="evidence" value="ECO:0007669"/>
    <property type="project" value="UniProtKB-KW"/>
</dbReference>
<feature type="domain" description="Cytochrome c" evidence="6">
    <location>
        <begin position="25"/>
        <end position="169"/>
    </location>
</feature>
<dbReference type="InterPro" id="IPR051395">
    <property type="entry name" value="Cytochrome_c_Peroxidase/MauG"/>
</dbReference>
<dbReference type="InterPro" id="IPR009056">
    <property type="entry name" value="Cyt_c-like_dom"/>
</dbReference>